<evidence type="ECO:0000313" key="3">
    <source>
        <dbReference type="EMBL" id="OHT02225.1"/>
    </source>
</evidence>
<feature type="transmembrane region" description="Helical" evidence="1">
    <location>
        <begin position="1714"/>
        <end position="1736"/>
    </location>
</feature>
<gene>
    <name evidence="3" type="ORF">TRFO_30741</name>
</gene>
<dbReference type="VEuPathDB" id="TrichDB:TRFO_30741"/>
<feature type="chain" id="PRO_5012181878" evidence="2">
    <location>
        <begin position="16"/>
        <end position="1766"/>
    </location>
</feature>
<proteinExistence type="predicted"/>
<name>A0A1J4JSY5_9EUKA</name>
<evidence type="ECO:0000256" key="1">
    <source>
        <dbReference type="SAM" id="Phobius"/>
    </source>
</evidence>
<keyword evidence="4" id="KW-1185">Reference proteome</keyword>
<keyword evidence="2" id="KW-0732">Signal</keyword>
<evidence type="ECO:0000256" key="2">
    <source>
        <dbReference type="SAM" id="SignalP"/>
    </source>
</evidence>
<feature type="signal peptide" evidence="2">
    <location>
        <begin position="1"/>
        <end position="15"/>
    </location>
</feature>
<reference evidence="3" key="1">
    <citation type="submission" date="2016-10" db="EMBL/GenBank/DDBJ databases">
        <authorList>
            <person name="Benchimol M."/>
            <person name="Almeida L.G."/>
            <person name="Vasconcelos A.T."/>
            <person name="Perreira-Neves A."/>
            <person name="Rosa I.A."/>
            <person name="Tasca T."/>
            <person name="Bogo M.R."/>
            <person name="de Souza W."/>
        </authorList>
    </citation>
    <scope>NUCLEOTIDE SEQUENCE [LARGE SCALE GENOMIC DNA]</scope>
    <source>
        <strain evidence="3">K</strain>
    </source>
</reference>
<keyword evidence="1" id="KW-0472">Membrane</keyword>
<comment type="caution">
    <text evidence="3">The sequence shown here is derived from an EMBL/GenBank/DDBJ whole genome shotgun (WGS) entry which is preliminary data.</text>
</comment>
<keyword evidence="1" id="KW-1133">Transmembrane helix</keyword>
<keyword evidence="1" id="KW-0812">Transmembrane</keyword>
<dbReference type="GeneID" id="94842226"/>
<dbReference type="RefSeq" id="XP_068355361.1">
    <property type="nucleotide sequence ID" value="XM_068507522.1"/>
</dbReference>
<protein>
    <submittedName>
        <fullName evidence="3">Uncharacterized protein</fullName>
    </submittedName>
</protein>
<dbReference type="Proteomes" id="UP000179807">
    <property type="component" value="Unassembled WGS sequence"/>
</dbReference>
<accession>A0A1J4JSY5</accession>
<dbReference type="EMBL" id="MLAK01000876">
    <property type="protein sequence ID" value="OHT02225.1"/>
    <property type="molecule type" value="Genomic_DNA"/>
</dbReference>
<evidence type="ECO:0000313" key="4">
    <source>
        <dbReference type="Proteomes" id="UP000179807"/>
    </source>
</evidence>
<organism evidence="3 4">
    <name type="scientific">Tritrichomonas foetus</name>
    <dbReference type="NCBI Taxonomy" id="1144522"/>
    <lineage>
        <taxon>Eukaryota</taxon>
        <taxon>Metamonada</taxon>
        <taxon>Parabasalia</taxon>
        <taxon>Tritrichomonadida</taxon>
        <taxon>Tritrichomonadidae</taxon>
        <taxon>Tritrichomonas</taxon>
    </lineage>
</organism>
<sequence>MFAIFLALSFSFKAGNVVNYCICDGSCPSQCSNFEKIDSSNENNLDNLFAAKRKPKMNVYILPTKKFSLSLNTFDKINCSFTSLDLTKTAEIEVNSLSESSAKLSFNYIKVSFLQTNINLHYLKLNNSDVTIKDGSLLITRGMFADNSLPKFHEIIIEGGVIVPSCTLTNVDDSITIKERTLLFEKNAKITFPNEVAKSVLISNSSKISIHSNKKGDVSKFPQVTLSDIQELTFSGDFPKSSKSFITIKNSIKQSNLTCDSTVLPVSFESANDSIDPTEIITFISLKKSKTEILGHVSNVKLSLDLGFSSQSRVSVVIDDTFSGFVDLHHNLLDLQILDLDIDFTLSGSPFGMSIGVEGVSTITATTKTFKGTAKLNGVDIFRLFNSYKSDSELKTLLSQKWDYLKITGPEGFSASTVAPWITYESNIPFVHGFSSTDSVITTECTSMNPLIFTMAISKPSQKELNLCYSSSCSTYDGQKVEKEDLASNLGTKWILTGMKTVTLKVKNSIDLIDFTNLKSDVNEMNLTILSDSIKNVIKNMKFSPNLDQISNITIQDVSLGSIEFSGRNITFINCFAESESTKISCENTMKVNVDDYFIQNFGNKIEGKIPHFLFMMDYYETINITDDDFIFTDDMKYVDKAIVKRSSFPDLDILYNIGKNGKNKNQLALIASSTSIPSFSVTVDVFNMKDTAYTYKSTLYLYNWSIVTSSYKVIFDHDDFPLTVVLNEPLIPDQLAFAGKGEISYVNNYTNKISVCSCVGNECETECAGYNQTMTFSQLELFLDETKYNYIDVKIVKSTDWTPIKITTSCLDSKTVMITCTNRYQEVHIDGTKELQHPKLSTTRFSNLTLFFYASNENSKATFGELYLHDIDLENWNNVDVTVDDLICDYKTLMNFGNIKVMDSCTLDGKLPTTEKEISFVADDNSEDLKATIEENTEVIVGKNYVKIGKLKFLIQHSDMFDIILTFSDNLDVKISPEPSVSSDSMPRIRINRMNNPTLKFDGNWKIGRNSRPVLDFLDLRSPTLYLGSKNLSADFNNIYDDFHIIATKSNVGIDGHFYVYASRTSNNTIRYDSTLTKATVSFNDQFRLQEPFTLDINTPDLTVTINTLLGTQSTEPLKFVFYMSLEKQSKVYIDKHGEHYSLDSDIYINFDVTEDFDSKNVEKFIKSNHTLISLGWDWNSESFNLRQINRKPETTHGFDENGFGIIAVKGQVYLFNTVKPVSVPFQLCYNAGDCEIKLDSTSLKDIRPLIPKKAESYHLLIGESNLESLNLDYSEFSNIKLSLESHLYTRVQLNVVLGKGRVSELISDNVLVNPTSSDYSIDIAKFKNGGSIQDSTNFKVISKEIHNQEITLHSENENSINGVKEIVIMDKTSWTNRKFTEFPNKINATTSLSKLTFTRQGWKFDSEGILPSNFPMMNLYLTSFSNFEIESDNTNIVPITITFSNSISSISIGQGFEKVANDQNKVTIYSGDLKILTSSFPYLFAFNFMNSNTKTSFPIYSMPFTIPNDVELDNEKMIFDLSSVHHDDTEKVIVNQVSVNGKSEIRIDNSKQLFPLKVQTLIINEDSQSTVSQTAVTEKLLLKNNKALNGCIDVTNSEIVYEWDLNVIPSISFNNPSNTIPSNITFFLSRNTIEGHEEDFNKFIYKKTFNLVNVGELCESWRDNFEFSSPGVEYFNKDESLFDVKCTNGNLVIYGARTIPGYSSGGMSSGEIAGVAIGVIITVSVFIVVGFYYYRKRKDGLYSNLNSEPFDLRSDRQDNKFTEI</sequence>